<keyword evidence="16" id="KW-1185">Reference proteome</keyword>
<keyword evidence="5 11" id="KW-0812">Transmembrane</keyword>
<evidence type="ECO:0000256" key="4">
    <source>
        <dbReference type="ARBA" id="ARBA00020824"/>
    </source>
</evidence>
<dbReference type="GO" id="GO:0072546">
    <property type="term" value="C:EMC complex"/>
    <property type="evidence" value="ECO:0007669"/>
    <property type="project" value="InterPro"/>
</dbReference>
<evidence type="ECO:0000256" key="8">
    <source>
        <dbReference type="ARBA" id="ARBA00022989"/>
    </source>
</evidence>
<dbReference type="Gene3D" id="2.130.10.10">
    <property type="entry name" value="YVTN repeat-like/Quinoprotein amine dehydrogenase"/>
    <property type="match status" value="1"/>
</dbReference>
<evidence type="ECO:0000313" key="15">
    <source>
        <dbReference type="EMBL" id="THH04236.1"/>
    </source>
</evidence>
<dbReference type="InterPro" id="IPR011678">
    <property type="entry name" value="EMC1_C"/>
</dbReference>
<feature type="transmembrane region" description="Helical" evidence="11">
    <location>
        <begin position="998"/>
        <end position="1016"/>
    </location>
</feature>
<dbReference type="InterPro" id="IPR015943">
    <property type="entry name" value="WD40/YVTN_repeat-like_dom_sf"/>
</dbReference>
<dbReference type="Pfam" id="PF25293">
    <property type="entry name" value="Beta-prop_EMC1_N"/>
    <property type="match status" value="1"/>
</dbReference>
<comment type="subunit">
    <text evidence="3">Component of the ER membrane protein complex (EMC).</text>
</comment>
<evidence type="ECO:0000256" key="2">
    <source>
        <dbReference type="ARBA" id="ARBA00007904"/>
    </source>
</evidence>
<keyword evidence="6 12" id="KW-0732">Signal</keyword>
<sequence>MVSLSTFWTLLVLTLGLFPVTLALHASEAGIVDWHKPLVGVPVTHSHSLSPSFHRFSTGSSKSTQSVIVTATSSNVLAALDPVLGDIAWRYIFDPIDPIISFRASGEVIAALSGPGGATFRVFDIAKGDLLVERRLHTPSAGHLFEPNDLGSHIVFAEGNDTTISSNIDLFALTNGHVLRRLDAITGRVRWEWTAEDKAANVVYSRIARTPSTVFVVGLSKSVASYTLHITALSAASGEVLANTHVPSAIHNGLTDFLLLSDTSDDDSTPCVIWLEQGQLKFVPLTSELNGKPKTMKGATLKSILNIGLNEKGHFVALRSDGTGLAMRMDKDSMGLALIWEFAESASSDRYTESTYAGGLDKDNRPYVGRIYWSHVLRLASTHIFAEHAADGKGLVRGYTFPFETSSHGIIMHAALDAANPSDNVVIGRFVLTTGTGAVQLWQHDRMQWTREEALSEIALAEFVELPEKKSVSTHVSDHDKSFIERVNRQLSDAKDFPAYLVNFAKRFATGSYASVSTSAAAAPNSADALTRDDFGFRKLIIAATSRGVVYAINSGNGAVVWIRILALGWAGEVGGHHVPLKLFVTRTVSDGDSPRVVLVTQRIADNGLTDTVVFHIDALTGEDAERNSPSGMLKGTDAVRGEILDAFMLRGENKTVILLDKFLQIYLFPETDETRQSFQALAPKLHFPLIAPGSILGHQVLPEPAFTDKFTAYSTWTATFPPGETVLKVFKRPADEPVASLGKVLGDRRTLYKYLNPGLIGYITIAQRSDRRAPTCGVYLFDGLKGTIVYHATIPSARGGCDVHAVLTENWLLYTYYDEEIESVVQAKGYRVVSVELYEGSQVNDKTRSTESSVYYNKSAEISIYEQAYVFPFAVSALTTTSTKFGIATKDLLVANHRNQIQSFPRRMFDPRRPKRKVTAEEQEEWLIQYDPVIPDDTRRVISHNYHVANTRSILTSPALLESTSLVFANGLDLFASRVAPAHTFDVLNENFNKAQLVLTIVALSVAIFATRPIVGRKRLREQWY</sequence>
<dbReference type="PANTHER" id="PTHR21573:SF0">
    <property type="entry name" value="ER MEMBRANE PROTEIN COMPLEX SUBUNIT 1"/>
    <property type="match status" value="1"/>
</dbReference>
<reference evidence="15 16" key="1">
    <citation type="submission" date="2019-02" db="EMBL/GenBank/DDBJ databases">
        <title>Genome sequencing of the rare red list fungi Phellinidium pouzarii.</title>
        <authorList>
            <person name="Buettner E."/>
            <person name="Kellner H."/>
        </authorList>
    </citation>
    <scope>NUCLEOTIDE SEQUENCE [LARGE SCALE GENOMIC DNA]</scope>
    <source>
        <strain evidence="15 16">DSM 108285</strain>
    </source>
</reference>
<dbReference type="Pfam" id="PF07774">
    <property type="entry name" value="EMC1_C"/>
    <property type="match status" value="1"/>
</dbReference>
<keyword evidence="7" id="KW-0256">Endoplasmic reticulum</keyword>
<dbReference type="InterPro" id="IPR011047">
    <property type="entry name" value="Quinoprotein_ADH-like_sf"/>
</dbReference>
<evidence type="ECO:0000259" key="14">
    <source>
        <dbReference type="Pfam" id="PF25293"/>
    </source>
</evidence>
<feature type="chain" id="PRO_5020966129" description="ER membrane protein complex subunit 1" evidence="12">
    <location>
        <begin position="24"/>
        <end position="1026"/>
    </location>
</feature>
<evidence type="ECO:0000259" key="13">
    <source>
        <dbReference type="Pfam" id="PF07774"/>
    </source>
</evidence>
<protein>
    <recommendedName>
        <fullName evidence="4">ER membrane protein complex subunit 1</fullName>
    </recommendedName>
</protein>
<dbReference type="AlphaFoldDB" id="A0A4S4KZ65"/>
<feature type="domain" description="ER membrane protein complex subunit 1 C-terminal" evidence="13">
    <location>
        <begin position="809"/>
        <end position="1025"/>
    </location>
</feature>
<dbReference type="EMBL" id="SGPK01000363">
    <property type="protein sequence ID" value="THH04236.1"/>
    <property type="molecule type" value="Genomic_DNA"/>
</dbReference>
<evidence type="ECO:0000256" key="1">
    <source>
        <dbReference type="ARBA" id="ARBA00004115"/>
    </source>
</evidence>
<accession>A0A4S4KZ65</accession>
<dbReference type="GO" id="GO:0034975">
    <property type="term" value="P:protein folding in endoplasmic reticulum"/>
    <property type="evidence" value="ECO:0007669"/>
    <property type="project" value="TreeGrafter"/>
</dbReference>
<dbReference type="InterPro" id="IPR058545">
    <property type="entry name" value="Beta-prop_EMC1_1st"/>
</dbReference>
<evidence type="ECO:0000256" key="3">
    <source>
        <dbReference type="ARBA" id="ARBA00011276"/>
    </source>
</evidence>
<organism evidence="15 16">
    <name type="scientific">Phellinidium pouzarii</name>
    <dbReference type="NCBI Taxonomy" id="167371"/>
    <lineage>
        <taxon>Eukaryota</taxon>
        <taxon>Fungi</taxon>
        <taxon>Dikarya</taxon>
        <taxon>Basidiomycota</taxon>
        <taxon>Agaricomycotina</taxon>
        <taxon>Agaricomycetes</taxon>
        <taxon>Hymenochaetales</taxon>
        <taxon>Hymenochaetaceae</taxon>
        <taxon>Phellinidium</taxon>
    </lineage>
</organism>
<keyword evidence="9 11" id="KW-0472">Membrane</keyword>
<evidence type="ECO:0000256" key="7">
    <source>
        <dbReference type="ARBA" id="ARBA00022824"/>
    </source>
</evidence>
<evidence type="ECO:0000256" key="12">
    <source>
        <dbReference type="SAM" id="SignalP"/>
    </source>
</evidence>
<feature type="signal peptide" evidence="12">
    <location>
        <begin position="1"/>
        <end position="23"/>
    </location>
</feature>
<comment type="subcellular location">
    <subcellularLocation>
        <location evidence="1">Endoplasmic reticulum membrane</location>
        <topology evidence="1">Single-pass type I membrane protein</topology>
    </subcellularLocation>
</comment>
<dbReference type="OrthoDB" id="28092at2759"/>
<dbReference type="InterPro" id="IPR026895">
    <property type="entry name" value="EMC1"/>
</dbReference>
<dbReference type="SUPFAM" id="SSF50998">
    <property type="entry name" value="Quinoprotein alcohol dehydrogenase-like"/>
    <property type="match status" value="2"/>
</dbReference>
<name>A0A4S4KZ65_9AGAM</name>
<dbReference type="PANTHER" id="PTHR21573">
    <property type="entry name" value="ER MEMBRANE PROTEIN COMPLEX SUBUNIT 1"/>
    <property type="match status" value="1"/>
</dbReference>
<feature type="domain" description="EMC1 first beta-propeller" evidence="14">
    <location>
        <begin position="23"/>
        <end position="453"/>
    </location>
</feature>
<evidence type="ECO:0000256" key="6">
    <source>
        <dbReference type="ARBA" id="ARBA00022729"/>
    </source>
</evidence>
<dbReference type="Proteomes" id="UP000308199">
    <property type="component" value="Unassembled WGS sequence"/>
</dbReference>
<comment type="similarity">
    <text evidence="2">Belongs to the EMC1 family.</text>
</comment>
<comment type="caution">
    <text evidence="15">The sequence shown here is derived from an EMBL/GenBank/DDBJ whole genome shotgun (WGS) entry which is preliminary data.</text>
</comment>
<evidence type="ECO:0000256" key="5">
    <source>
        <dbReference type="ARBA" id="ARBA00022692"/>
    </source>
</evidence>
<proteinExistence type="inferred from homology"/>
<evidence type="ECO:0000256" key="11">
    <source>
        <dbReference type="SAM" id="Phobius"/>
    </source>
</evidence>
<evidence type="ECO:0000256" key="9">
    <source>
        <dbReference type="ARBA" id="ARBA00023136"/>
    </source>
</evidence>
<gene>
    <name evidence="15" type="ORF">EW145_g5667</name>
</gene>
<evidence type="ECO:0000313" key="16">
    <source>
        <dbReference type="Proteomes" id="UP000308199"/>
    </source>
</evidence>
<keyword evidence="10" id="KW-0325">Glycoprotein</keyword>
<keyword evidence="8 11" id="KW-1133">Transmembrane helix</keyword>
<evidence type="ECO:0000256" key="10">
    <source>
        <dbReference type="ARBA" id="ARBA00023180"/>
    </source>
</evidence>